<evidence type="ECO:0000313" key="2">
    <source>
        <dbReference type="EMBL" id="GBG78103.1"/>
    </source>
</evidence>
<organism evidence="2 3">
    <name type="scientific">Chara braunii</name>
    <name type="common">Braun's stonewort</name>
    <dbReference type="NCBI Taxonomy" id="69332"/>
    <lineage>
        <taxon>Eukaryota</taxon>
        <taxon>Viridiplantae</taxon>
        <taxon>Streptophyta</taxon>
        <taxon>Charophyceae</taxon>
        <taxon>Charales</taxon>
        <taxon>Characeae</taxon>
        <taxon>Chara</taxon>
    </lineage>
</organism>
<keyword evidence="3" id="KW-1185">Reference proteome</keyword>
<accession>A0A388L7C4</accession>
<feature type="compositionally biased region" description="Acidic residues" evidence="1">
    <location>
        <begin position="33"/>
        <end position="52"/>
    </location>
</feature>
<evidence type="ECO:0000313" key="3">
    <source>
        <dbReference type="Proteomes" id="UP000265515"/>
    </source>
</evidence>
<proteinExistence type="predicted"/>
<dbReference type="Proteomes" id="UP000265515">
    <property type="component" value="Unassembled WGS sequence"/>
</dbReference>
<name>A0A388L7C4_CHABU</name>
<dbReference type="Gramene" id="GBG78103">
    <property type="protein sequence ID" value="GBG78103"/>
    <property type="gene ID" value="CBR_g26040"/>
</dbReference>
<reference evidence="2 3" key="1">
    <citation type="journal article" date="2018" name="Cell">
        <title>The Chara Genome: Secondary Complexity and Implications for Plant Terrestrialization.</title>
        <authorList>
            <person name="Nishiyama T."/>
            <person name="Sakayama H."/>
            <person name="Vries J.D."/>
            <person name="Buschmann H."/>
            <person name="Saint-Marcoux D."/>
            <person name="Ullrich K.K."/>
            <person name="Haas F.B."/>
            <person name="Vanderstraeten L."/>
            <person name="Becker D."/>
            <person name="Lang D."/>
            <person name="Vosolsobe S."/>
            <person name="Rombauts S."/>
            <person name="Wilhelmsson P.K.I."/>
            <person name="Janitza P."/>
            <person name="Kern R."/>
            <person name="Heyl A."/>
            <person name="Rumpler F."/>
            <person name="Villalobos L.I.A.C."/>
            <person name="Clay J.M."/>
            <person name="Skokan R."/>
            <person name="Toyoda A."/>
            <person name="Suzuki Y."/>
            <person name="Kagoshima H."/>
            <person name="Schijlen E."/>
            <person name="Tajeshwar N."/>
            <person name="Catarino B."/>
            <person name="Hetherington A.J."/>
            <person name="Saltykova A."/>
            <person name="Bonnot C."/>
            <person name="Breuninger H."/>
            <person name="Symeonidi A."/>
            <person name="Radhakrishnan G.V."/>
            <person name="Van Nieuwerburgh F."/>
            <person name="Deforce D."/>
            <person name="Chang C."/>
            <person name="Karol K.G."/>
            <person name="Hedrich R."/>
            <person name="Ulvskov P."/>
            <person name="Glockner G."/>
            <person name="Delwiche C.F."/>
            <person name="Petrasek J."/>
            <person name="Van de Peer Y."/>
            <person name="Friml J."/>
            <person name="Beilby M."/>
            <person name="Dolan L."/>
            <person name="Kohara Y."/>
            <person name="Sugano S."/>
            <person name="Fujiyama A."/>
            <person name="Delaux P.-M."/>
            <person name="Quint M."/>
            <person name="TheiBen G."/>
            <person name="Hagemann M."/>
            <person name="Harholt J."/>
            <person name="Dunand C."/>
            <person name="Zachgo S."/>
            <person name="Langdale J."/>
            <person name="Maumus F."/>
            <person name="Straeten D.V.D."/>
            <person name="Gould S.B."/>
            <person name="Rensing S.A."/>
        </authorList>
    </citation>
    <scope>NUCLEOTIDE SEQUENCE [LARGE SCALE GENOMIC DNA]</scope>
    <source>
        <strain evidence="2 3">S276</strain>
    </source>
</reference>
<feature type="compositionally biased region" description="Basic and acidic residues" evidence="1">
    <location>
        <begin position="54"/>
        <end position="71"/>
    </location>
</feature>
<evidence type="ECO:0000256" key="1">
    <source>
        <dbReference type="SAM" id="MobiDB-lite"/>
    </source>
</evidence>
<gene>
    <name evidence="2" type="ORF">CBR_g26040</name>
</gene>
<dbReference type="AlphaFoldDB" id="A0A388L7C4"/>
<dbReference type="EMBL" id="BFEA01000286">
    <property type="protein sequence ID" value="GBG78103.1"/>
    <property type="molecule type" value="Genomic_DNA"/>
</dbReference>
<comment type="caution">
    <text evidence="2">The sequence shown here is derived from an EMBL/GenBank/DDBJ whole genome shotgun (WGS) entry which is preliminary data.</text>
</comment>
<feature type="region of interest" description="Disordered" evidence="1">
    <location>
        <begin position="1"/>
        <end position="72"/>
    </location>
</feature>
<sequence length="135" mass="14590">MTQNSTARRLTNREAESSAAMARTELVLRKVEDDYDGDDCDDGKDGDNDPEGDNGGHDDDGDDGDAKEKHVAQSTAIELTMAMMATKMTAAITLTMAMMATKMTMEVMETKSKDDEDGDVVLSTQRQSLARFAAG</sequence>
<protein>
    <submittedName>
        <fullName evidence="2">Uncharacterized protein</fullName>
    </submittedName>
</protein>